<protein>
    <recommendedName>
        <fullName evidence="1">Fungal lipase-type domain-containing protein</fullName>
    </recommendedName>
</protein>
<feature type="domain" description="Fungal lipase-type" evidence="1">
    <location>
        <begin position="109"/>
        <end position="276"/>
    </location>
</feature>
<dbReference type="PANTHER" id="PTHR45856">
    <property type="entry name" value="ALPHA/BETA-HYDROLASES SUPERFAMILY PROTEIN"/>
    <property type="match status" value="1"/>
</dbReference>
<dbReference type="SUPFAM" id="SSF53474">
    <property type="entry name" value="alpha/beta-Hydrolases"/>
    <property type="match status" value="1"/>
</dbReference>
<dbReference type="EMBL" id="BRYA01000714">
    <property type="protein sequence ID" value="GMI30502.1"/>
    <property type="molecule type" value="Genomic_DNA"/>
</dbReference>
<accession>A0A9W7G3A0</accession>
<dbReference type="GO" id="GO:0006629">
    <property type="term" value="P:lipid metabolic process"/>
    <property type="evidence" value="ECO:0007669"/>
    <property type="project" value="InterPro"/>
</dbReference>
<dbReference type="AlphaFoldDB" id="A0A9W7G3A0"/>
<reference evidence="3" key="1">
    <citation type="journal article" date="2023" name="Commun. Biol.">
        <title>Genome analysis of Parmales, the sister group of diatoms, reveals the evolutionary specialization of diatoms from phago-mixotrophs to photoautotrophs.</title>
        <authorList>
            <person name="Ban H."/>
            <person name="Sato S."/>
            <person name="Yoshikawa S."/>
            <person name="Yamada K."/>
            <person name="Nakamura Y."/>
            <person name="Ichinomiya M."/>
            <person name="Sato N."/>
            <person name="Blanc-Mathieu R."/>
            <person name="Endo H."/>
            <person name="Kuwata A."/>
            <person name="Ogata H."/>
        </authorList>
    </citation>
    <scope>NUCLEOTIDE SEQUENCE [LARGE SCALE GENOMIC DNA]</scope>
</reference>
<dbReference type="CDD" id="cd00519">
    <property type="entry name" value="Lipase_3"/>
    <property type="match status" value="1"/>
</dbReference>
<dbReference type="Proteomes" id="UP001165065">
    <property type="component" value="Unassembled WGS sequence"/>
</dbReference>
<comment type="caution">
    <text evidence="2">The sequence shown here is derived from an EMBL/GenBank/DDBJ whole genome shotgun (WGS) entry which is preliminary data.</text>
</comment>
<dbReference type="OrthoDB" id="426718at2759"/>
<dbReference type="Gene3D" id="3.40.50.1820">
    <property type="entry name" value="alpha/beta hydrolase"/>
    <property type="match status" value="1"/>
</dbReference>
<sequence>MVVTVPTNHDDVDEKLLQELMLLSWASYLGPHPRVIDAHARSFYFDVQSKCPFAQNLSLSDTLESGFQGIMEPMRLVKFFSSDQVSTRGAFVDAQAFLAQTNDNKRIFLGVRGSSSVFDCLTNLNTSRTRWEPDEDKARGSAGFCACLDILCPKGKPMVHLGWYQCLLALRPVFDELKKLSRSPDVNEINFCGHSQGGALAFMLCAWFLEEMEHTVVTLVQRNVRMNLCTIGQPRVGDDKFTSHFMHLTSILRDAGLINILRVANSGDVCVKFPPAAAGYEHAVHPIVYEYETTSGVNAEMNLNVKMKFGDKFECNEKKALEKFGVEDTDGFERELINLDHNKAGKTIMTRNLDLEKIDDVKAAHEPKMYYKCFAKVKEGGLGGEQKGGVGVADVNVDGV</sequence>
<dbReference type="Pfam" id="PF01764">
    <property type="entry name" value="Lipase_3"/>
    <property type="match status" value="1"/>
</dbReference>
<keyword evidence="3" id="KW-1185">Reference proteome</keyword>
<name>A0A9W7G3A0_9STRA</name>
<evidence type="ECO:0000259" key="1">
    <source>
        <dbReference type="Pfam" id="PF01764"/>
    </source>
</evidence>
<organism evidence="2 3">
    <name type="scientific">Triparma columacea</name>
    <dbReference type="NCBI Taxonomy" id="722753"/>
    <lineage>
        <taxon>Eukaryota</taxon>
        <taxon>Sar</taxon>
        <taxon>Stramenopiles</taxon>
        <taxon>Ochrophyta</taxon>
        <taxon>Bolidophyceae</taxon>
        <taxon>Parmales</taxon>
        <taxon>Triparmaceae</taxon>
        <taxon>Triparma</taxon>
    </lineage>
</organism>
<gene>
    <name evidence="2" type="ORF">TrCOL_g1401</name>
</gene>
<dbReference type="PANTHER" id="PTHR45856:SF24">
    <property type="entry name" value="FUNGAL LIPASE-LIKE DOMAIN-CONTAINING PROTEIN"/>
    <property type="match status" value="1"/>
</dbReference>
<dbReference type="InterPro" id="IPR029058">
    <property type="entry name" value="AB_hydrolase_fold"/>
</dbReference>
<evidence type="ECO:0000313" key="2">
    <source>
        <dbReference type="EMBL" id="GMI30502.1"/>
    </source>
</evidence>
<dbReference type="InterPro" id="IPR051218">
    <property type="entry name" value="Sec_MonoDiacylglyc_Lipase"/>
</dbReference>
<dbReference type="InterPro" id="IPR002921">
    <property type="entry name" value="Fungal_lipase-type"/>
</dbReference>
<evidence type="ECO:0000313" key="3">
    <source>
        <dbReference type="Proteomes" id="UP001165065"/>
    </source>
</evidence>
<proteinExistence type="predicted"/>